<evidence type="ECO:0000259" key="2">
    <source>
        <dbReference type="PROSITE" id="PS50011"/>
    </source>
</evidence>
<evidence type="ECO:0000313" key="4">
    <source>
        <dbReference type="Proteomes" id="UP001501637"/>
    </source>
</evidence>
<dbReference type="InterPro" id="IPR000719">
    <property type="entry name" value="Prot_kinase_dom"/>
</dbReference>
<dbReference type="PROSITE" id="PS50011">
    <property type="entry name" value="PROTEIN_KINASE_DOM"/>
    <property type="match status" value="1"/>
</dbReference>
<dbReference type="SUPFAM" id="SSF56112">
    <property type="entry name" value="Protein kinase-like (PK-like)"/>
    <property type="match status" value="1"/>
</dbReference>
<dbReference type="PANTHER" id="PTHR44329">
    <property type="entry name" value="SERINE/THREONINE-PROTEIN KINASE TNNI3K-RELATED"/>
    <property type="match status" value="1"/>
</dbReference>
<protein>
    <recommendedName>
        <fullName evidence="2">Protein kinase domain-containing protein</fullName>
    </recommendedName>
</protein>
<dbReference type="InterPro" id="IPR011009">
    <property type="entry name" value="Kinase-like_dom_sf"/>
</dbReference>
<organism evidence="3 4">
    <name type="scientific">Streptomyces rectiviolaceus</name>
    <dbReference type="NCBI Taxonomy" id="332591"/>
    <lineage>
        <taxon>Bacteria</taxon>
        <taxon>Bacillati</taxon>
        <taxon>Actinomycetota</taxon>
        <taxon>Actinomycetes</taxon>
        <taxon>Kitasatosporales</taxon>
        <taxon>Streptomycetaceae</taxon>
        <taxon>Streptomyces</taxon>
    </lineage>
</organism>
<dbReference type="InterPro" id="IPR008271">
    <property type="entry name" value="Ser/Thr_kinase_AS"/>
</dbReference>
<accession>A0ABP6M9G4</accession>
<dbReference type="RefSeq" id="WP_344519614.1">
    <property type="nucleotide sequence ID" value="NZ_BAAAUG010000022.1"/>
</dbReference>
<evidence type="ECO:0000256" key="1">
    <source>
        <dbReference type="SAM" id="MobiDB-lite"/>
    </source>
</evidence>
<feature type="region of interest" description="Disordered" evidence="1">
    <location>
        <begin position="121"/>
        <end position="145"/>
    </location>
</feature>
<evidence type="ECO:0000313" key="3">
    <source>
        <dbReference type="EMBL" id="GAA3091727.1"/>
    </source>
</evidence>
<dbReference type="Proteomes" id="UP001501637">
    <property type="component" value="Unassembled WGS sequence"/>
</dbReference>
<feature type="region of interest" description="Disordered" evidence="1">
    <location>
        <begin position="1"/>
        <end position="23"/>
    </location>
</feature>
<dbReference type="Pfam" id="PF00069">
    <property type="entry name" value="Pkinase"/>
    <property type="match status" value="1"/>
</dbReference>
<keyword evidence="4" id="KW-1185">Reference proteome</keyword>
<dbReference type="CDD" id="cd14014">
    <property type="entry name" value="STKc_PknB_like"/>
    <property type="match status" value="1"/>
</dbReference>
<dbReference type="InterPro" id="IPR051681">
    <property type="entry name" value="Ser/Thr_Kinases-Pseudokinases"/>
</dbReference>
<gene>
    <name evidence="3" type="ORF">GCM10010449_14340</name>
</gene>
<proteinExistence type="predicted"/>
<reference evidence="4" key="1">
    <citation type="journal article" date="2019" name="Int. J. Syst. Evol. Microbiol.">
        <title>The Global Catalogue of Microorganisms (GCM) 10K type strain sequencing project: providing services to taxonomists for standard genome sequencing and annotation.</title>
        <authorList>
            <consortium name="The Broad Institute Genomics Platform"/>
            <consortium name="The Broad Institute Genome Sequencing Center for Infectious Disease"/>
            <person name="Wu L."/>
            <person name="Ma J."/>
        </authorList>
    </citation>
    <scope>NUCLEOTIDE SEQUENCE [LARGE SCALE GENOMIC DNA]</scope>
    <source>
        <strain evidence="4">JCM 9092</strain>
    </source>
</reference>
<dbReference type="EMBL" id="BAAAUG010000022">
    <property type="protein sequence ID" value="GAA3091727.1"/>
    <property type="molecule type" value="Genomic_DNA"/>
</dbReference>
<dbReference type="Gene3D" id="1.10.510.10">
    <property type="entry name" value="Transferase(Phosphotransferase) domain 1"/>
    <property type="match status" value="1"/>
</dbReference>
<dbReference type="SMART" id="SM00220">
    <property type="entry name" value="S_TKc"/>
    <property type="match status" value="1"/>
</dbReference>
<feature type="domain" description="Protein kinase" evidence="2">
    <location>
        <begin position="35"/>
        <end position="334"/>
    </location>
</feature>
<sequence length="419" mass="45238">MDDRTADEPTAEGPCDPPPPFEGAPAAVGAVLDGRWSVAEIRRGGQAWVLIADDVERGVRRAIKTPLSRALAGDAELAVLLGLAPHPHVVTTFEEIAIGDSPGIVLEYVPSTLAEFLRERRGTTDHDTLTTHTHTHTHTHTPPPVPDDLADVLQQVCEGMAHLSRTTEMAHLDLKPSNVLLDGAGHAKVADFGLAQQVRIRDGRFPSARGGTWAYAAPEVLRQEPCDIRADIFSFGVLLYEACTGRLPYPFRPAPTPAEQRAQLLEYYETSGPRSRTQELYYGSLTPTEYPLAPPSSDIGMVISSCLMQHMDERPASFASLATMLSRGLRRPPVQGTDTSATSLPEIDWQHRELTLSQVLIRLGRFDEAVNRLNRLLAATSLPGDLVAAACRAAQEALTATGRHAEAAAMGEGCLGEGC</sequence>
<dbReference type="PROSITE" id="PS00108">
    <property type="entry name" value="PROTEIN_KINASE_ST"/>
    <property type="match status" value="1"/>
</dbReference>
<comment type="caution">
    <text evidence="3">The sequence shown here is derived from an EMBL/GenBank/DDBJ whole genome shotgun (WGS) entry which is preliminary data.</text>
</comment>
<name>A0ABP6M9G4_9ACTN</name>